<protein>
    <submittedName>
        <fullName evidence="4">Uncharacterized protein LOC105234145 isoform X1</fullName>
    </submittedName>
</protein>
<organism evidence="3 4">
    <name type="scientific">Bactrocera dorsalis</name>
    <name type="common">Oriental fruit fly</name>
    <name type="synonym">Dacus dorsalis</name>
    <dbReference type="NCBI Taxonomy" id="27457"/>
    <lineage>
        <taxon>Eukaryota</taxon>
        <taxon>Metazoa</taxon>
        <taxon>Ecdysozoa</taxon>
        <taxon>Arthropoda</taxon>
        <taxon>Hexapoda</taxon>
        <taxon>Insecta</taxon>
        <taxon>Pterygota</taxon>
        <taxon>Neoptera</taxon>
        <taxon>Endopterygota</taxon>
        <taxon>Diptera</taxon>
        <taxon>Brachycera</taxon>
        <taxon>Muscomorpha</taxon>
        <taxon>Tephritoidea</taxon>
        <taxon>Tephritidae</taxon>
        <taxon>Bactrocera</taxon>
        <taxon>Bactrocera</taxon>
    </lineage>
</organism>
<reference evidence="3" key="1">
    <citation type="submission" date="2025-05" db="UniProtKB">
        <authorList>
            <consortium name="RefSeq"/>
        </authorList>
    </citation>
    <scope>NUCLEOTIDE SEQUENCE [LARGE SCALE GENOMIC DNA]</scope>
</reference>
<feature type="region of interest" description="Disordered" evidence="1">
    <location>
        <begin position="390"/>
        <end position="431"/>
    </location>
</feature>
<dbReference type="KEGG" id="bdr:105234145"/>
<evidence type="ECO:0000256" key="2">
    <source>
        <dbReference type="SAM" id="Phobius"/>
    </source>
</evidence>
<gene>
    <name evidence="4" type="primary">LOC105234145</name>
</gene>
<evidence type="ECO:0000313" key="4">
    <source>
        <dbReference type="RefSeq" id="XP_011214723.3"/>
    </source>
</evidence>
<name>A0A6I9VUD7_BACDO</name>
<dbReference type="RefSeq" id="XP_011214723.3">
    <property type="nucleotide sequence ID" value="XM_011216421.4"/>
</dbReference>
<keyword evidence="2" id="KW-1133">Transmembrane helix</keyword>
<evidence type="ECO:0000256" key="1">
    <source>
        <dbReference type="SAM" id="MobiDB-lite"/>
    </source>
</evidence>
<accession>A0A6I9VUD7</accession>
<feature type="transmembrane region" description="Helical" evidence="2">
    <location>
        <begin position="111"/>
        <end position="130"/>
    </location>
</feature>
<sequence>MHHFSIQQLIYTRLHAHRRRSSRAAFEHIIHNWSIYYTKSWQLKTKIKTNINKTFCTCTSARGHFRLATNTPLKYTDKLHKHIDTHTHTVMTWFSGVTASYDSNFRCKRMLHGYLFLACALLLIAVPVPVNARPKETTGDVIIPLDDAGLALSEEYGDVDNIEFHHAKIVDGVLQEDHPVIMYKEDFVSEDFVPKKNNTHRLRKHKDPAHRRRRINDQSNSEQYHPLQPEKIYFDILSSAPIVTSDESKSTNSKAHVEVISLADADAKLVDGEDKAKRLLNKRPKKFQHHRQRRDTDRIWHREHLVQKRHQNPYYRFKGANSISSYPVVPNHYLPSYEPVKRYQKQPVAGDFYNGPVSTLPKITVNTRFGGEDNTDRVIWRDYTPTRNPNKRLNITVGTPRPLFSRRTESPLSAVPPRDETGAASNSGPVRRPVVTEAPIFQLPTAPSTRPPPPTPSTASPSTACVWAIASCCAPNDSEVRYGCFRTYGCNLVFWNLNPCADNIRDNVIDYLSKQYD</sequence>
<dbReference type="Proteomes" id="UP001652620">
    <property type="component" value="Chromosome 2"/>
</dbReference>
<feature type="region of interest" description="Disordered" evidence="1">
    <location>
        <begin position="199"/>
        <end position="224"/>
    </location>
</feature>
<dbReference type="FunCoup" id="A0A6I9VUD7">
    <property type="interactions" value="1"/>
</dbReference>
<reference evidence="4" key="2">
    <citation type="submission" date="2025-08" db="UniProtKB">
        <authorList>
            <consortium name="RefSeq"/>
        </authorList>
    </citation>
    <scope>IDENTIFICATION</scope>
    <source>
        <tissue evidence="4">Adult</tissue>
    </source>
</reference>
<proteinExistence type="predicted"/>
<feature type="compositionally biased region" description="Basic residues" evidence="1">
    <location>
        <begin position="199"/>
        <end position="214"/>
    </location>
</feature>
<dbReference type="AlphaFoldDB" id="A0A6I9VUD7"/>
<evidence type="ECO:0000313" key="3">
    <source>
        <dbReference type="Proteomes" id="UP001652620"/>
    </source>
</evidence>
<dbReference type="OrthoDB" id="6350087at2759"/>
<keyword evidence="2" id="KW-0812">Transmembrane</keyword>
<keyword evidence="2" id="KW-0472">Membrane</keyword>
<dbReference type="GeneID" id="105234145"/>
<keyword evidence="3" id="KW-1185">Reference proteome</keyword>
<dbReference type="InParanoid" id="A0A6I9VUD7"/>